<name>U1GCW2_ENDPU</name>
<dbReference type="InterPro" id="IPR036397">
    <property type="entry name" value="RNaseH_sf"/>
</dbReference>
<keyword evidence="3" id="KW-1185">Reference proteome</keyword>
<dbReference type="GeneID" id="19236920"/>
<evidence type="ECO:0000256" key="1">
    <source>
        <dbReference type="SAM" id="MobiDB-lite"/>
    </source>
</evidence>
<dbReference type="RefSeq" id="XP_007804793.1">
    <property type="nucleotide sequence ID" value="XM_007806602.1"/>
</dbReference>
<evidence type="ECO:0000313" key="2">
    <source>
        <dbReference type="EMBL" id="ERF69536.1"/>
    </source>
</evidence>
<reference evidence="3" key="1">
    <citation type="journal article" date="2014" name="BMC Genomics">
        <title>Genome characteristics reveal the impact of lichenization on lichen-forming fungus Endocarpon pusillum Hedwig (Verrucariales, Ascomycota).</title>
        <authorList>
            <person name="Wang Y.-Y."/>
            <person name="Liu B."/>
            <person name="Zhang X.-Y."/>
            <person name="Zhou Q.-M."/>
            <person name="Zhang T."/>
            <person name="Li H."/>
            <person name="Yu Y.-F."/>
            <person name="Zhang X.-L."/>
            <person name="Hao X.-Y."/>
            <person name="Wang M."/>
            <person name="Wang L."/>
            <person name="Wei J.-C."/>
        </authorList>
    </citation>
    <scope>NUCLEOTIDE SEQUENCE [LARGE SCALE GENOMIC DNA]</scope>
    <source>
        <strain evidence="3">Z07020 / HMAS-L-300199</strain>
    </source>
</reference>
<dbReference type="GO" id="GO:0003676">
    <property type="term" value="F:nucleic acid binding"/>
    <property type="evidence" value="ECO:0007669"/>
    <property type="project" value="InterPro"/>
</dbReference>
<dbReference type="Gene3D" id="3.30.420.10">
    <property type="entry name" value="Ribonuclease H-like superfamily/Ribonuclease H"/>
    <property type="match status" value="1"/>
</dbReference>
<dbReference type="HOGENOM" id="CLU_897237_0_0_1"/>
<protein>
    <submittedName>
        <fullName evidence="2">Uncharacterized protein</fullName>
    </submittedName>
</protein>
<feature type="compositionally biased region" description="Basic and acidic residues" evidence="1">
    <location>
        <begin position="293"/>
        <end position="310"/>
    </location>
</feature>
<feature type="region of interest" description="Disordered" evidence="1">
    <location>
        <begin position="277"/>
        <end position="310"/>
    </location>
</feature>
<proteinExistence type="predicted"/>
<organism evidence="2 3">
    <name type="scientific">Endocarpon pusillum (strain Z07020 / HMAS-L-300199)</name>
    <name type="common">Lichen-forming fungus</name>
    <dbReference type="NCBI Taxonomy" id="1263415"/>
    <lineage>
        <taxon>Eukaryota</taxon>
        <taxon>Fungi</taxon>
        <taxon>Dikarya</taxon>
        <taxon>Ascomycota</taxon>
        <taxon>Pezizomycotina</taxon>
        <taxon>Eurotiomycetes</taxon>
        <taxon>Chaetothyriomycetidae</taxon>
        <taxon>Verrucariales</taxon>
        <taxon>Verrucariaceae</taxon>
        <taxon>Endocarpon</taxon>
    </lineage>
</organism>
<sequence>MAVSCVNTGFAEASSISLPMSVIAVCDSVEHDALIISIDGKARREDTSLAQVVSGRYSGPNSEFNGAPGSVRQPPPTKERATIVAASSAVNFAATVIQHNIEIQKVIIMTHCDWLIDHRLKSIGLAYRGFRQLKESNVAVLFWKVADHLIPEPGRPANDSCDRFKSDPEAQYEWETWYGRHIFTMMLRQMMIKNAEDEGYDGESSDNTQACPCPNCGLYGQDIANRSRKEEWNRRDENTCLCSNCREFVRTHGNPKDNAAKRTLGEENFQKLDQPVMAKSGENEITKSNTTPEGEHATVDEVDVEMKDEL</sequence>
<dbReference type="AlphaFoldDB" id="U1GCW2"/>
<evidence type="ECO:0000313" key="3">
    <source>
        <dbReference type="Proteomes" id="UP000019373"/>
    </source>
</evidence>
<accession>U1GCW2</accession>
<dbReference type="Proteomes" id="UP000019373">
    <property type="component" value="Unassembled WGS sequence"/>
</dbReference>
<gene>
    <name evidence="2" type="ORF">EPUS_01865</name>
</gene>
<dbReference type="EMBL" id="KE721402">
    <property type="protein sequence ID" value="ERF69536.1"/>
    <property type="molecule type" value="Genomic_DNA"/>
</dbReference>